<proteinExistence type="predicted"/>
<dbReference type="Pfam" id="PF12728">
    <property type="entry name" value="HTH_17"/>
    <property type="match status" value="1"/>
</dbReference>
<gene>
    <name evidence="2" type="ORF">SAMN02745823_00339</name>
</gene>
<evidence type="ECO:0000259" key="1">
    <source>
        <dbReference type="Pfam" id="PF12728"/>
    </source>
</evidence>
<dbReference type="Proteomes" id="UP000183995">
    <property type="component" value="Unassembled WGS sequence"/>
</dbReference>
<organism evidence="2 3">
    <name type="scientific">Sporobacter termitidis DSM 10068</name>
    <dbReference type="NCBI Taxonomy" id="1123282"/>
    <lineage>
        <taxon>Bacteria</taxon>
        <taxon>Bacillati</taxon>
        <taxon>Bacillota</taxon>
        <taxon>Clostridia</taxon>
        <taxon>Eubacteriales</taxon>
        <taxon>Oscillospiraceae</taxon>
        <taxon>Sporobacter</taxon>
    </lineage>
</organism>
<dbReference type="AlphaFoldDB" id="A0A1M5U2V6"/>
<evidence type="ECO:0000313" key="3">
    <source>
        <dbReference type="Proteomes" id="UP000183995"/>
    </source>
</evidence>
<reference evidence="2 3" key="1">
    <citation type="submission" date="2016-11" db="EMBL/GenBank/DDBJ databases">
        <authorList>
            <person name="Jaros S."/>
            <person name="Januszkiewicz K."/>
            <person name="Wedrychowicz H."/>
        </authorList>
    </citation>
    <scope>NUCLEOTIDE SEQUENCE [LARGE SCALE GENOMIC DNA]</scope>
    <source>
        <strain evidence="2 3">DSM 10068</strain>
    </source>
</reference>
<keyword evidence="3" id="KW-1185">Reference proteome</keyword>
<dbReference type="InterPro" id="IPR041657">
    <property type="entry name" value="HTH_17"/>
</dbReference>
<accession>A0A1M5U2V6</accession>
<protein>
    <submittedName>
        <fullName evidence="2">DNA binding domain-containing protein, excisionase family</fullName>
    </submittedName>
</protein>
<dbReference type="EMBL" id="FQXV01000001">
    <property type="protein sequence ID" value="SHH57445.1"/>
    <property type="molecule type" value="Genomic_DNA"/>
</dbReference>
<dbReference type="STRING" id="1123282.SAMN02745823_00339"/>
<evidence type="ECO:0000313" key="2">
    <source>
        <dbReference type="EMBL" id="SHH57445.1"/>
    </source>
</evidence>
<feature type="domain" description="Helix-turn-helix" evidence="1">
    <location>
        <begin position="22"/>
        <end position="65"/>
    </location>
</feature>
<sequence>MVHMQSEVYRTMFEDYPDVLCVADVQKLLGISRHQVYHSIATGRIRGIRIGKAYKIPKISLIGYLIGEQPEIPGKKF</sequence>
<name>A0A1M5U2V6_9FIRM</name>